<name>A0A6I4P5V7_9MICO</name>
<dbReference type="AlphaFoldDB" id="A0A6I4P5V7"/>
<evidence type="ECO:0000256" key="3">
    <source>
        <dbReference type="PROSITE-ProRule" id="PRU01091"/>
    </source>
</evidence>
<dbReference type="GO" id="GO:0016887">
    <property type="term" value="F:ATP hydrolysis activity"/>
    <property type="evidence" value="ECO:0007669"/>
    <property type="project" value="InterPro"/>
</dbReference>
<dbReference type="GO" id="GO:0003677">
    <property type="term" value="F:DNA binding"/>
    <property type="evidence" value="ECO:0007669"/>
    <property type="project" value="UniProtKB-UniRule"/>
</dbReference>
<dbReference type="Gene3D" id="1.25.40.10">
    <property type="entry name" value="Tetratricopeptide repeat domain"/>
    <property type="match status" value="1"/>
</dbReference>
<evidence type="ECO:0000259" key="5">
    <source>
        <dbReference type="PROSITE" id="PS51755"/>
    </source>
</evidence>
<dbReference type="InterPro" id="IPR005158">
    <property type="entry name" value="BTAD"/>
</dbReference>
<gene>
    <name evidence="6" type="ORF">GB864_10505</name>
</gene>
<dbReference type="InterPro" id="IPR003593">
    <property type="entry name" value="AAA+_ATPase"/>
</dbReference>
<protein>
    <submittedName>
        <fullName evidence="6">AAA family ATPase</fullName>
    </submittedName>
</protein>
<dbReference type="SUPFAM" id="SSF52540">
    <property type="entry name" value="P-loop containing nucleoside triphosphate hydrolases"/>
    <property type="match status" value="1"/>
</dbReference>
<sequence>MSDAPAPPPRFRLLGPVVLDDAAGREVAPAGTLPRALVAVLALGPRHPGDVVGVDAIADELWGETGPANVRAALQSQVSRLRRLAGEDAIRLAPGGYRLGAHLHADGVAGALLTDLELAEARIAAAESEEVDDRSALAGLDAADALWRGEPGLDLGDAPVAETLRARAAAARRRLRAVRVRRLIALGEHTAAVDELDGVLAADPYDEAALGAKLDALAAAGRRTEAIAAFAEFRRRLGEDLGLDPSAPLVERHARLLREVDTAAEPATDSSAAASDRSPSALPAPAVGPRVRLGLRAEPNPLLGRDVDVEAVAALLDHGRCVTILGPGGLGKTRLAQAVAGASGAPGVVFAELASVRSADDLDLALAAALGLRETTKTARLAEFTQFVDVGLRVQAALSERPTLLVLDNCEQIVDAAAVRAAELLAAAPALTILATSRSPLAIGAEHVYPLEPLAAGDGTGPAARLFLERAEASRPGLALDPAAVVRLCERLDGLPLAIELAAARVRSLGVGEIESRLADRFRLLSTGDRAAPERHRTLEAVIGWSWDLLPPAERRALARLAWFPDGFALDAAEAVIGDPDAVDLLDGLIRQSLAAISEHPLTGEPRYRMLETVREFGQARSAELGDAEEVAVAIADWAVGFARRRMPMAPLQGDRDQVRMFRELDVELDTLVAVLRAALRRRDARTAAVLAALLFWLWTMRDAHSEVAAFVEPFTAALSGRSLADVPIDEGSAALLLAGVTGLASGIPAGTRALAQLRVLRRRAVPSVPWLRLVTELLSEATTFEDAAERLPELTGSDDPFTAMLGELMSASFAENSGDPDASRRSTLRAQELARRSGDVWALSMLESMLASLAVQDWEPEEAIRRAERARNALLSLGGTPDLQQLDWTIVCALVQAGRLDEARPRIDALLADDRIAGDGLSARQFGLLAAIEVARLDHRVADADLLAHEIIDSLRASRDPRAATWAAIAVSGVVAGAAQDGRLPAELGPWVDHARRRMLAAHRLRPGPVDLPVAGTVLVALGAVELRGGDPARAA</sequence>
<reference evidence="6 7" key="1">
    <citation type="submission" date="2019-12" db="EMBL/GenBank/DDBJ databases">
        <authorList>
            <person name="Kim Y.S."/>
        </authorList>
    </citation>
    <scope>NUCLEOTIDE SEQUENCE [LARGE SCALE GENOMIC DNA]</scope>
    <source>
        <strain evidence="6 7">MMS17-SY077</strain>
    </source>
</reference>
<dbReference type="EMBL" id="WSTA01000044">
    <property type="protein sequence ID" value="MWB98977.1"/>
    <property type="molecule type" value="Genomic_DNA"/>
</dbReference>
<dbReference type="SMART" id="SM01043">
    <property type="entry name" value="BTAD"/>
    <property type="match status" value="1"/>
</dbReference>
<comment type="caution">
    <text evidence="6">The sequence shown here is derived from an EMBL/GenBank/DDBJ whole genome shotgun (WGS) entry which is preliminary data.</text>
</comment>
<dbReference type="InterPro" id="IPR016032">
    <property type="entry name" value="Sig_transdc_resp-reg_C-effctor"/>
</dbReference>
<evidence type="ECO:0000256" key="4">
    <source>
        <dbReference type="SAM" id="MobiDB-lite"/>
    </source>
</evidence>
<dbReference type="SMART" id="SM00382">
    <property type="entry name" value="AAA"/>
    <property type="match status" value="1"/>
</dbReference>
<dbReference type="InterPro" id="IPR049945">
    <property type="entry name" value="AAA_22"/>
</dbReference>
<dbReference type="PRINTS" id="PR00364">
    <property type="entry name" value="DISEASERSIST"/>
</dbReference>
<dbReference type="PROSITE" id="PS51755">
    <property type="entry name" value="OMPR_PHOB"/>
    <property type="match status" value="1"/>
</dbReference>
<dbReference type="InterPro" id="IPR001867">
    <property type="entry name" value="OmpR/PhoB-type_DNA-bd"/>
</dbReference>
<dbReference type="RefSeq" id="WP_160424802.1">
    <property type="nucleotide sequence ID" value="NZ_WSTA01000044.1"/>
</dbReference>
<dbReference type="Pfam" id="PF03704">
    <property type="entry name" value="BTAD"/>
    <property type="match status" value="1"/>
</dbReference>
<dbReference type="GO" id="GO:0006355">
    <property type="term" value="P:regulation of DNA-templated transcription"/>
    <property type="evidence" value="ECO:0007669"/>
    <property type="project" value="InterPro"/>
</dbReference>
<accession>A0A6I4P5V7</accession>
<dbReference type="InterPro" id="IPR036388">
    <property type="entry name" value="WH-like_DNA-bd_sf"/>
</dbReference>
<organism evidence="6 7">
    <name type="scientific">Agromyces seonyuensis</name>
    <dbReference type="NCBI Taxonomy" id="2662446"/>
    <lineage>
        <taxon>Bacteria</taxon>
        <taxon>Bacillati</taxon>
        <taxon>Actinomycetota</taxon>
        <taxon>Actinomycetes</taxon>
        <taxon>Micrococcales</taxon>
        <taxon>Microbacteriaceae</taxon>
        <taxon>Agromyces</taxon>
    </lineage>
</organism>
<dbReference type="PANTHER" id="PTHR47691">
    <property type="entry name" value="REGULATOR-RELATED"/>
    <property type="match status" value="1"/>
</dbReference>
<dbReference type="InterPro" id="IPR027417">
    <property type="entry name" value="P-loop_NTPase"/>
</dbReference>
<dbReference type="Pfam" id="PF13401">
    <property type="entry name" value="AAA_22"/>
    <property type="match status" value="1"/>
</dbReference>
<dbReference type="GO" id="GO:0000160">
    <property type="term" value="P:phosphorelay signal transduction system"/>
    <property type="evidence" value="ECO:0007669"/>
    <property type="project" value="InterPro"/>
</dbReference>
<keyword evidence="7" id="KW-1185">Reference proteome</keyword>
<feature type="region of interest" description="Disordered" evidence="4">
    <location>
        <begin position="263"/>
        <end position="285"/>
    </location>
</feature>
<dbReference type="SUPFAM" id="SSF48452">
    <property type="entry name" value="TPR-like"/>
    <property type="match status" value="1"/>
</dbReference>
<evidence type="ECO:0000313" key="6">
    <source>
        <dbReference type="EMBL" id="MWB98977.1"/>
    </source>
</evidence>
<dbReference type="PANTHER" id="PTHR47691:SF3">
    <property type="entry name" value="HTH-TYPE TRANSCRIPTIONAL REGULATOR RV0890C-RELATED"/>
    <property type="match status" value="1"/>
</dbReference>
<feature type="DNA-binding region" description="OmpR/PhoB-type" evidence="3">
    <location>
        <begin position="1"/>
        <end position="101"/>
    </location>
</feature>
<dbReference type="SMART" id="SM00862">
    <property type="entry name" value="Trans_reg_C"/>
    <property type="match status" value="1"/>
</dbReference>
<feature type="domain" description="OmpR/PhoB-type" evidence="5">
    <location>
        <begin position="1"/>
        <end position="101"/>
    </location>
</feature>
<evidence type="ECO:0000256" key="2">
    <source>
        <dbReference type="ARBA" id="ARBA00023125"/>
    </source>
</evidence>
<dbReference type="Gene3D" id="3.40.50.300">
    <property type="entry name" value="P-loop containing nucleotide triphosphate hydrolases"/>
    <property type="match status" value="1"/>
</dbReference>
<proteinExistence type="inferred from homology"/>
<dbReference type="Proteomes" id="UP000438182">
    <property type="component" value="Unassembled WGS sequence"/>
</dbReference>
<comment type="similarity">
    <text evidence="1">Belongs to the AfsR/DnrI/RedD regulatory family.</text>
</comment>
<evidence type="ECO:0000256" key="1">
    <source>
        <dbReference type="ARBA" id="ARBA00005820"/>
    </source>
</evidence>
<dbReference type="SUPFAM" id="SSF46894">
    <property type="entry name" value="C-terminal effector domain of the bipartite response regulators"/>
    <property type="match status" value="1"/>
</dbReference>
<dbReference type="InterPro" id="IPR011990">
    <property type="entry name" value="TPR-like_helical_dom_sf"/>
</dbReference>
<feature type="non-terminal residue" evidence="6">
    <location>
        <position position="1037"/>
    </location>
</feature>
<evidence type="ECO:0000313" key="7">
    <source>
        <dbReference type="Proteomes" id="UP000438182"/>
    </source>
</evidence>
<keyword evidence="2 3" id="KW-0238">DNA-binding</keyword>
<dbReference type="Gene3D" id="1.10.10.10">
    <property type="entry name" value="Winged helix-like DNA-binding domain superfamily/Winged helix DNA-binding domain"/>
    <property type="match status" value="1"/>
</dbReference>